<reference evidence="7" key="1">
    <citation type="submission" date="2020-11" db="EMBL/GenBank/DDBJ databases">
        <authorList>
            <consortium name="DOE Joint Genome Institute"/>
            <person name="Ahrendt S."/>
            <person name="Riley R."/>
            <person name="Andreopoulos W."/>
            <person name="Labutti K."/>
            <person name="Pangilinan J."/>
            <person name="Ruiz-Duenas F.J."/>
            <person name="Barrasa J.M."/>
            <person name="Sanchez-Garcia M."/>
            <person name="Camarero S."/>
            <person name="Miyauchi S."/>
            <person name="Serrano A."/>
            <person name="Linde D."/>
            <person name="Babiker R."/>
            <person name="Drula E."/>
            <person name="Ayuso-Fernandez I."/>
            <person name="Pacheco R."/>
            <person name="Padilla G."/>
            <person name="Ferreira P."/>
            <person name="Barriuso J."/>
            <person name="Kellner H."/>
            <person name="Castanera R."/>
            <person name="Alfaro M."/>
            <person name="Ramirez L."/>
            <person name="Pisabarro A.G."/>
            <person name="Kuo A."/>
            <person name="Tritt A."/>
            <person name="Lipzen A."/>
            <person name="He G."/>
            <person name="Yan M."/>
            <person name="Ng V."/>
            <person name="Cullen D."/>
            <person name="Martin F."/>
            <person name="Rosso M.-N."/>
            <person name="Henrissat B."/>
            <person name="Hibbett D."/>
            <person name="Martinez A.T."/>
            <person name="Grigoriev I.V."/>
        </authorList>
    </citation>
    <scope>NUCLEOTIDE SEQUENCE</scope>
    <source>
        <strain evidence="7">CBS 506.95</strain>
    </source>
</reference>
<evidence type="ECO:0000313" key="8">
    <source>
        <dbReference type="Proteomes" id="UP000807306"/>
    </source>
</evidence>
<evidence type="ECO:0000256" key="1">
    <source>
        <dbReference type="ARBA" id="ARBA00004191"/>
    </source>
</evidence>
<dbReference type="OrthoDB" id="4225815at2759"/>
<protein>
    <recommendedName>
        <fullName evidence="6">Hydrophobin</fullName>
    </recommendedName>
</protein>
<keyword evidence="4 6" id="KW-0964">Secreted</keyword>
<dbReference type="GO" id="GO:0005199">
    <property type="term" value="F:structural constituent of cell wall"/>
    <property type="evidence" value="ECO:0007669"/>
    <property type="project" value="InterPro"/>
</dbReference>
<evidence type="ECO:0000256" key="6">
    <source>
        <dbReference type="RuleBase" id="RU365009"/>
    </source>
</evidence>
<evidence type="ECO:0000256" key="5">
    <source>
        <dbReference type="ARBA" id="ARBA00023157"/>
    </source>
</evidence>
<keyword evidence="6" id="KW-0732">Signal</keyword>
<comment type="caution">
    <text evidence="7">The sequence shown here is derived from an EMBL/GenBank/DDBJ whole genome shotgun (WGS) entry which is preliminary data.</text>
</comment>
<evidence type="ECO:0000256" key="3">
    <source>
        <dbReference type="ARBA" id="ARBA00022512"/>
    </source>
</evidence>
<organism evidence="7 8">
    <name type="scientific">Crepidotus variabilis</name>
    <dbReference type="NCBI Taxonomy" id="179855"/>
    <lineage>
        <taxon>Eukaryota</taxon>
        <taxon>Fungi</taxon>
        <taxon>Dikarya</taxon>
        <taxon>Basidiomycota</taxon>
        <taxon>Agaricomycotina</taxon>
        <taxon>Agaricomycetes</taxon>
        <taxon>Agaricomycetidae</taxon>
        <taxon>Agaricales</taxon>
        <taxon>Agaricineae</taxon>
        <taxon>Crepidotaceae</taxon>
        <taxon>Crepidotus</taxon>
    </lineage>
</organism>
<dbReference type="GO" id="GO:0009277">
    <property type="term" value="C:fungal-type cell wall"/>
    <property type="evidence" value="ECO:0007669"/>
    <property type="project" value="InterPro"/>
</dbReference>
<evidence type="ECO:0000256" key="4">
    <source>
        <dbReference type="ARBA" id="ARBA00022525"/>
    </source>
</evidence>
<comment type="subcellular location">
    <subcellularLocation>
        <location evidence="1 6">Secreted</location>
        <location evidence="1 6">Cell wall</location>
    </subcellularLocation>
</comment>
<evidence type="ECO:0000313" key="7">
    <source>
        <dbReference type="EMBL" id="KAF9534935.1"/>
    </source>
</evidence>
<dbReference type="Pfam" id="PF01185">
    <property type="entry name" value="Hydrophobin"/>
    <property type="match status" value="1"/>
</dbReference>
<dbReference type="AlphaFoldDB" id="A0A9P6JWR3"/>
<accession>A0A9P6JWR3</accession>
<dbReference type="EMBL" id="MU157825">
    <property type="protein sequence ID" value="KAF9534935.1"/>
    <property type="molecule type" value="Genomic_DNA"/>
</dbReference>
<comment type="similarity">
    <text evidence="2 6">Belongs to the fungal hydrophobin family.</text>
</comment>
<dbReference type="InterPro" id="IPR001338">
    <property type="entry name" value="Class_I_Hydrophobin"/>
</dbReference>
<feature type="chain" id="PRO_5040547781" description="Hydrophobin" evidence="6">
    <location>
        <begin position="19"/>
        <end position="114"/>
    </location>
</feature>
<dbReference type="SMART" id="SM00075">
    <property type="entry name" value="HYDRO"/>
    <property type="match status" value="1"/>
</dbReference>
<dbReference type="CDD" id="cd23507">
    <property type="entry name" value="hydrophobin_I"/>
    <property type="match status" value="1"/>
</dbReference>
<dbReference type="Proteomes" id="UP000807306">
    <property type="component" value="Unassembled WGS sequence"/>
</dbReference>
<feature type="signal peptide" evidence="6">
    <location>
        <begin position="1"/>
        <end position="18"/>
    </location>
</feature>
<sequence>MMFIKAVTLLALPFLAAAVALEKRGYGYGGACNSGNVSCCNQYHASNSPVAQHYAGLLGIDAETAKDFSVAAQCNPITGIGAAQTGCEQQTLCCDNNNVNNVLVNFSCSPITVA</sequence>
<keyword evidence="8" id="KW-1185">Reference proteome</keyword>
<name>A0A9P6JWR3_9AGAR</name>
<keyword evidence="5 6" id="KW-1015">Disulfide bond</keyword>
<proteinExistence type="inferred from homology"/>
<gene>
    <name evidence="7" type="ORF">CPB83DRAFT_901860</name>
</gene>
<keyword evidence="3 6" id="KW-0134">Cell wall</keyword>
<evidence type="ECO:0000256" key="2">
    <source>
        <dbReference type="ARBA" id="ARBA00010446"/>
    </source>
</evidence>